<dbReference type="SUPFAM" id="SSF50978">
    <property type="entry name" value="WD40 repeat-like"/>
    <property type="match status" value="1"/>
</dbReference>
<name>A0AAV5EF81_ELECO</name>
<dbReference type="SUPFAM" id="SSF81837">
    <property type="entry name" value="BEACH domain"/>
    <property type="match status" value="1"/>
</dbReference>
<protein>
    <recommendedName>
        <fullName evidence="5">BEACH domain-containing protein</fullName>
    </recommendedName>
</protein>
<organism evidence="6 7">
    <name type="scientific">Eleusine coracana subsp. coracana</name>
    <dbReference type="NCBI Taxonomy" id="191504"/>
    <lineage>
        <taxon>Eukaryota</taxon>
        <taxon>Viridiplantae</taxon>
        <taxon>Streptophyta</taxon>
        <taxon>Embryophyta</taxon>
        <taxon>Tracheophyta</taxon>
        <taxon>Spermatophyta</taxon>
        <taxon>Magnoliopsida</taxon>
        <taxon>Liliopsida</taxon>
        <taxon>Poales</taxon>
        <taxon>Poaceae</taxon>
        <taxon>PACMAD clade</taxon>
        <taxon>Chloridoideae</taxon>
        <taxon>Cynodonteae</taxon>
        <taxon>Eleusininae</taxon>
        <taxon>Eleusine</taxon>
    </lineage>
</organism>
<dbReference type="InterPro" id="IPR001680">
    <property type="entry name" value="WD40_rpt"/>
</dbReference>
<keyword evidence="7" id="KW-1185">Reference proteome</keyword>
<evidence type="ECO:0000256" key="1">
    <source>
        <dbReference type="PROSITE-ProRule" id="PRU00221"/>
    </source>
</evidence>
<gene>
    <name evidence="6" type="primary">gb09288</name>
    <name evidence="6" type="ORF">PR202_gb09288</name>
</gene>
<keyword evidence="3" id="KW-0812">Transmembrane</keyword>
<keyword evidence="4" id="KW-0732">Signal</keyword>
<dbReference type="InterPro" id="IPR036372">
    <property type="entry name" value="BEACH_dom_sf"/>
</dbReference>
<feature type="region of interest" description="Disordered" evidence="2">
    <location>
        <begin position="317"/>
        <end position="351"/>
    </location>
</feature>
<proteinExistence type="predicted"/>
<dbReference type="InterPro" id="IPR036322">
    <property type="entry name" value="WD40_repeat_dom_sf"/>
</dbReference>
<evidence type="ECO:0000313" key="7">
    <source>
        <dbReference type="Proteomes" id="UP001054889"/>
    </source>
</evidence>
<dbReference type="EMBL" id="BQKI01000075">
    <property type="protein sequence ID" value="GJN21774.1"/>
    <property type="molecule type" value="Genomic_DNA"/>
</dbReference>
<feature type="transmembrane region" description="Helical" evidence="3">
    <location>
        <begin position="1734"/>
        <end position="1767"/>
    </location>
</feature>
<evidence type="ECO:0000256" key="4">
    <source>
        <dbReference type="SAM" id="SignalP"/>
    </source>
</evidence>
<evidence type="ECO:0000313" key="6">
    <source>
        <dbReference type="EMBL" id="GJN21774.1"/>
    </source>
</evidence>
<dbReference type="Gene3D" id="1.10.1540.10">
    <property type="entry name" value="BEACH domain"/>
    <property type="match status" value="2"/>
</dbReference>
<comment type="caution">
    <text evidence="6">The sequence shown here is derived from an EMBL/GenBank/DDBJ whole genome shotgun (WGS) entry which is preliminary data.</text>
</comment>
<keyword evidence="3" id="KW-0472">Membrane</keyword>
<evidence type="ECO:0000256" key="2">
    <source>
        <dbReference type="SAM" id="MobiDB-lite"/>
    </source>
</evidence>
<sequence>MHVARVLLLIYRLIAHPNTSRAHIFAQSFISRGGVEAVLVLLQREAKSGDNNIFGSCNVPQNSALWNGSGNSNNNNLDLKAPNSEGNFKDQGIQSVGHYEPTFHEAGTEVGSTSKWCLLKGQFLKNLGGIDVKHISDNVENNIYNVDNGDGVLVGIVHILGALFASGHLTVASPTARPKLPSGFLTTSNGEGNTMFEDRVSLLLFALQKAFQAAPGRLMTRNVYRALISSVVDASSSGDNLKNLDDSGCRFKHIQLLLVLLRSLPYASRAFQAHAIQILIYKIDMQVGDNKDSDGRSIHEDVEATIHCAEWLSMIGGSSTGDERIREETSSEQAESLAPAEKESTWQTEGNAAAAAGVAAEGLMPKETKPQAEKAANFSAALAENAIVLLMFVEDHLRSRSQQFMSCLVDNAASPVSMASSAASRSNSLSRTGSEHLEAGGSRQSLSSDAGGLPIDVLASTVDTNGQISAEVMERVTAAAAAEPYGSALLLDSGLGGCFSTGVGSGPGVGVVGALNQLLDSEQPFFCMLRLILVSMREDDNGEDDNFMRNISMKNVISEGLGYQVGSMMAIAANSCESIRKRPAALLWRVLGPILNMPVSESKRQRVLVVSSILYSELWHAVSSDRKPLRKKYVGLIMPPFVAVLKRYRSILAGIHELTSSDMQNPLLVDDWASAADALPVEAGISMISPGWAAAFASPPVAMALAMIAASASGTETIVPPTNKLRRRDTSLLERRSAKLHTFSSFQKPADITPNLPTSAPKDKAAAKAAALAAARDLERSAKIGSRRGLSAVVMATSGQRRATGDVERAQRWNISEAMGAAWIECLESADSKSVSGRDFSALSYKYVALLVSSFALARNLQRVEIFWKLDSTESSLRMRRYMKRNYNWLNHLAAVANFEGQRFVCDGLESNACHSEDEDSSLANILSTSSLITVVDAVSVHGGHEDTVQTENENICSGVDDQLTNSLPPDPSFTGSVDSRSSDFSGVHNLVRSTVVAPGYKPSADDERIIVELPSLMVRPLKVVQGTFQYPVFPWVIANYQSKILDLECPSTYRDLSKILCYLARIEPFTTISGQLQGPMLNHDDCVFSDVTRTWNSVLEGMNDVKELVSFGEECAVKVPEMFYLPEIFTSVNSCRRLGPVLPPWAENPADFIHKHRKALESDHVSAHLHEWIDLIFGYKQRGKEAVTANNVFPHVTYEGMVDVDKITDPTIFRNPSEVASYVLPSPNQCNIPASALLVSDDCIVVIDTNIPAVHVALHHWQPNTPDGLGAPFLFHHGRNAINSTGGAIFRMFQGSAGSAEDYHFPRAIAFAASAIQNSSAVVVTCDKEVITGRHADNSVKLISPDGARTIETAYGHLAPVTCLALSADSNYLVTGSRDTTAILWRICQVGSSHQKNTPEPPPTTPKTPTSPQPTGINPSKILETCRRRRIEGPMHVLRGHLGQVTCCSVSSDLGIIASSSSASGVLLHSLRTGRLIRKLDAQEAHSICISSQGIVLIWSEYEKRLSTFTVNGIPVATSVLSPFSGRVSCIEISTDGQFALIGTCLGSISHDSCTAIDDDYGLDKPDDDEVVHESNETRLSIHVPSICFLDLYKLEVIHTLKLGQGQDVTALALNKENTSLLVSTSDKQLIVFTVPAARGPTRKTTSVVKGVLDPKTSNLGLLLCRGCLNLDKWHTSDKHPVLNGGWAPFDSRDGTALLGDIDLAFLAIYAIGTGLFTAAFGAGYWLDIHSFYYFLVIQVIAGLLQSTGWPSVVAVVGSLIAAALLKFGWGWSFVVPGAMIALVGLMVFLFLPAGPEAIGTEDGHLEGSSGVLSGILAGHISDRLAARALTTATFTFSAIPALFFYHLFGSVSIYVNAILMFITGMFVNGPYALITTAISVDLGTDSSLRGNSRALATVTAIIDGTGSAGAAVGPLLTGYISAKSWTADLQSSQC</sequence>
<dbReference type="Pfam" id="PF02138">
    <property type="entry name" value="Beach"/>
    <property type="match status" value="1"/>
</dbReference>
<dbReference type="SMART" id="SM01026">
    <property type="entry name" value="Beach"/>
    <property type="match status" value="1"/>
</dbReference>
<feature type="transmembrane region" description="Helical" evidence="3">
    <location>
        <begin position="1855"/>
        <end position="1876"/>
    </location>
</feature>
<feature type="region of interest" description="Disordered" evidence="2">
    <location>
        <begin position="423"/>
        <end position="448"/>
    </location>
</feature>
<dbReference type="Gene3D" id="2.130.10.10">
    <property type="entry name" value="YVTN repeat-like/Quinoprotein amine dehydrogenase"/>
    <property type="match status" value="2"/>
</dbReference>
<dbReference type="PANTHER" id="PTHR13743">
    <property type="entry name" value="BEIGE/BEACH-RELATED"/>
    <property type="match status" value="1"/>
</dbReference>
<reference evidence="6" key="1">
    <citation type="journal article" date="2018" name="DNA Res.">
        <title>Multiple hybrid de novo genome assembly of finger millet, an orphan allotetraploid crop.</title>
        <authorList>
            <person name="Hatakeyama M."/>
            <person name="Aluri S."/>
            <person name="Balachadran M.T."/>
            <person name="Sivarajan S.R."/>
            <person name="Patrignani A."/>
            <person name="Gruter S."/>
            <person name="Poveda L."/>
            <person name="Shimizu-Inatsugi R."/>
            <person name="Baeten J."/>
            <person name="Francoijs K.J."/>
            <person name="Nataraja K.N."/>
            <person name="Reddy Y.A.N."/>
            <person name="Phadnis S."/>
            <person name="Ravikumar R.L."/>
            <person name="Schlapbach R."/>
            <person name="Sreeman S.M."/>
            <person name="Shimizu K.K."/>
        </authorList>
    </citation>
    <scope>NUCLEOTIDE SEQUENCE</scope>
</reference>
<dbReference type="SUPFAM" id="SSF103473">
    <property type="entry name" value="MFS general substrate transporter"/>
    <property type="match status" value="1"/>
</dbReference>
<evidence type="ECO:0000256" key="3">
    <source>
        <dbReference type="SAM" id="Phobius"/>
    </source>
</evidence>
<dbReference type="PANTHER" id="PTHR13743:SF121">
    <property type="entry name" value="OS02G0663300 PROTEIN"/>
    <property type="match status" value="1"/>
</dbReference>
<feature type="repeat" description="WD" evidence="1">
    <location>
        <begin position="1355"/>
        <end position="1388"/>
    </location>
</feature>
<dbReference type="InterPro" id="IPR046851">
    <property type="entry name" value="NBCH_WD40"/>
</dbReference>
<dbReference type="PROSITE" id="PS50294">
    <property type="entry name" value="WD_REPEATS_REGION"/>
    <property type="match status" value="1"/>
</dbReference>
<dbReference type="Gene3D" id="1.20.1250.20">
    <property type="entry name" value="MFS general substrate transporter like domains"/>
    <property type="match status" value="1"/>
</dbReference>
<dbReference type="PROSITE" id="PS50197">
    <property type="entry name" value="BEACH"/>
    <property type="match status" value="1"/>
</dbReference>
<feature type="domain" description="BEACH" evidence="5">
    <location>
        <begin position="925"/>
        <end position="1239"/>
    </location>
</feature>
<keyword evidence="1" id="KW-0853">WD repeat</keyword>
<dbReference type="CDD" id="cd06071">
    <property type="entry name" value="Beach"/>
    <property type="match status" value="1"/>
</dbReference>
<feature type="compositionally biased region" description="Pro residues" evidence="2">
    <location>
        <begin position="1400"/>
        <end position="1413"/>
    </location>
</feature>
<feature type="transmembrane region" description="Helical" evidence="3">
    <location>
        <begin position="1773"/>
        <end position="1793"/>
    </location>
</feature>
<evidence type="ECO:0000259" key="5">
    <source>
        <dbReference type="PROSITE" id="PS50197"/>
    </source>
</evidence>
<dbReference type="InterPro" id="IPR050865">
    <property type="entry name" value="BEACH_Domain"/>
</dbReference>
<reference evidence="6" key="2">
    <citation type="submission" date="2021-12" db="EMBL/GenBank/DDBJ databases">
        <title>Resequencing data analysis of finger millet.</title>
        <authorList>
            <person name="Hatakeyama M."/>
            <person name="Aluri S."/>
            <person name="Balachadran M.T."/>
            <person name="Sivarajan S.R."/>
            <person name="Poveda L."/>
            <person name="Shimizu-Inatsugi R."/>
            <person name="Schlapbach R."/>
            <person name="Sreeman S.M."/>
            <person name="Shimizu K.K."/>
        </authorList>
    </citation>
    <scope>NUCLEOTIDE SEQUENCE</scope>
</reference>
<dbReference type="PROSITE" id="PS50082">
    <property type="entry name" value="WD_REPEATS_2"/>
    <property type="match status" value="1"/>
</dbReference>
<dbReference type="InterPro" id="IPR000409">
    <property type="entry name" value="BEACH_dom"/>
</dbReference>
<keyword evidence="3" id="KW-1133">Transmembrane helix</keyword>
<dbReference type="Pfam" id="PF20426">
    <property type="entry name" value="NBCH_WD40"/>
    <property type="match status" value="1"/>
</dbReference>
<feature type="transmembrane region" description="Helical" evidence="3">
    <location>
        <begin position="1705"/>
        <end position="1727"/>
    </location>
</feature>
<dbReference type="SMART" id="SM00320">
    <property type="entry name" value="WD40"/>
    <property type="match status" value="3"/>
</dbReference>
<dbReference type="InterPro" id="IPR015943">
    <property type="entry name" value="WD40/YVTN_repeat-like_dom_sf"/>
</dbReference>
<dbReference type="InterPro" id="IPR036259">
    <property type="entry name" value="MFS_trans_sf"/>
</dbReference>
<feature type="region of interest" description="Disordered" evidence="2">
    <location>
        <begin position="1394"/>
        <end position="1421"/>
    </location>
</feature>
<dbReference type="Proteomes" id="UP001054889">
    <property type="component" value="Unassembled WGS sequence"/>
</dbReference>
<feature type="signal peptide" evidence="4">
    <location>
        <begin position="1"/>
        <end position="22"/>
    </location>
</feature>
<feature type="chain" id="PRO_5043685965" description="BEACH domain-containing protein" evidence="4">
    <location>
        <begin position="23"/>
        <end position="1936"/>
    </location>
</feature>
<accession>A0AAV5EF81</accession>